<name>A0AAV5LH84_9ROSI</name>
<evidence type="ECO:0000313" key="2">
    <source>
        <dbReference type="Proteomes" id="UP001054252"/>
    </source>
</evidence>
<protein>
    <submittedName>
        <fullName evidence="1">Uncharacterized protein</fullName>
    </submittedName>
</protein>
<keyword evidence="2" id="KW-1185">Reference proteome</keyword>
<organism evidence="1 2">
    <name type="scientific">Rubroshorea leprosula</name>
    <dbReference type="NCBI Taxonomy" id="152421"/>
    <lineage>
        <taxon>Eukaryota</taxon>
        <taxon>Viridiplantae</taxon>
        <taxon>Streptophyta</taxon>
        <taxon>Embryophyta</taxon>
        <taxon>Tracheophyta</taxon>
        <taxon>Spermatophyta</taxon>
        <taxon>Magnoliopsida</taxon>
        <taxon>eudicotyledons</taxon>
        <taxon>Gunneridae</taxon>
        <taxon>Pentapetalae</taxon>
        <taxon>rosids</taxon>
        <taxon>malvids</taxon>
        <taxon>Malvales</taxon>
        <taxon>Dipterocarpaceae</taxon>
        <taxon>Rubroshorea</taxon>
    </lineage>
</organism>
<dbReference type="EMBL" id="BPVZ01000118">
    <property type="protein sequence ID" value="GKV36683.1"/>
    <property type="molecule type" value="Genomic_DNA"/>
</dbReference>
<dbReference type="AlphaFoldDB" id="A0AAV5LH84"/>
<sequence>MFKRLKEQAKLIWGEDLPCISLATGASAMHKLRADLNHHGIAHVRQLQPLASLMSYSFFQNIAPLDWISKLKHWRMP</sequence>
<gene>
    <name evidence="1" type="ORF">SLEP1_g44786</name>
</gene>
<accession>A0AAV5LH84</accession>
<comment type="caution">
    <text evidence="1">The sequence shown here is derived from an EMBL/GenBank/DDBJ whole genome shotgun (WGS) entry which is preliminary data.</text>
</comment>
<proteinExistence type="predicted"/>
<dbReference type="Proteomes" id="UP001054252">
    <property type="component" value="Unassembled WGS sequence"/>
</dbReference>
<evidence type="ECO:0000313" key="1">
    <source>
        <dbReference type="EMBL" id="GKV36683.1"/>
    </source>
</evidence>
<reference evidence="1 2" key="1">
    <citation type="journal article" date="2021" name="Commun. Biol.">
        <title>The genome of Shorea leprosula (Dipterocarpaceae) highlights the ecological relevance of drought in aseasonal tropical rainforests.</title>
        <authorList>
            <person name="Ng K.K.S."/>
            <person name="Kobayashi M.J."/>
            <person name="Fawcett J.A."/>
            <person name="Hatakeyama M."/>
            <person name="Paape T."/>
            <person name="Ng C.H."/>
            <person name="Ang C.C."/>
            <person name="Tnah L.H."/>
            <person name="Lee C.T."/>
            <person name="Nishiyama T."/>
            <person name="Sese J."/>
            <person name="O'Brien M.J."/>
            <person name="Copetti D."/>
            <person name="Mohd Noor M.I."/>
            <person name="Ong R.C."/>
            <person name="Putra M."/>
            <person name="Sireger I.Z."/>
            <person name="Indrioko S."/>
            <person name="Kosugi Y."/>
            <person name="Izuno A."/>
            <person name="Isagi Y."/>
            <person name="Lee S.L."/>
            <person name="Shimizu K.K."/>
        </authorList>
    </citation>
    <scope>NUCLEOTIDE SEQUENCE [LARGE SCALE GENOMIC DNA]</scope>
    <source>
        <strain evidence="1">214</strain>
    </source>
</reference>